<feature type="region of interest" description="Disordered" evidence="9">
    <location>
        <begin position="725"/>
        <end position="758"/>
    </location>
</feature>
<dbReference type="SUPFAM" id="SSF81324">
    <property type="entry name" value="Voltage-gated potassium channels"/>
    <property type="match status" value="1"/>
</dbReference>
<feature type="compositionally biased region" description="Low complexity" evidence="9">
    <location>
        <begin position="114"/>
        <end position="125"/>
    </location>
</feature>
<feature type="compositionally biased region" description="Acidic residues" evidence="9">
    <location>
        <begin position="1860"/>
        <end position="1869"/>
    </location>
</feature>
<feature type="compositionally biased region" description="Low complexity" evidence="9">
    <location>
        <begin position="1114"/>
        <end position="1132"/>
    </location>
</feature>
<dbReference type="KEGG" id="dhe:111604023"/>
<evidence type="ECO:0000256" key="5">
    <source>
        <dbReference type="ARBA" id="ARBA00023065"/>
    </source>
</evidence>
<evidence type="ECO:0000256" key="2">
    <source>
        <dbReference type="ARBA" id="ARBA00022448"/>
    </source>
</evidence>
<dbReference type="InterPro" id="IPR018488">
    <property type="entry name" value="cNMP-bd_CS"/>
</dbReference>
<feature type="compositionally biased region" description="Low complexity" evidence="9">
    <location>
        <begin position="1242"/>
        <end position="1257"/>
    </location>
</feature>
<feature type="region of interest" description="Disordered" evidence="9">
    <location>
        <begin position="1770"/>
        <end position="1800"/>
    </location>
</feature>
<evidence type="ECO:0000256" key="1">
    <source>
        <dbReference type="ARBA" id="ARBA00004141"/>
    </source>
</evidence>
<proteinExistence type="predicted"/>
<accession>A0A6J2SQH8</accession>
<feature type="compositionally biased region" description="Low complexity" evidence="9">
    <location>
        <begin position="132"/>
        <end position="145"/>
    </location>
</feature>
<dbReference type="Pfam" id="PF00520">
    <property type="entry name" value="Ion_trans"/>
    <property type="match status" value="1"/>
</dbReference>
<dbReference type="PROSITE" id="PS50042">
    <property type="entry name" value="CNMP_BINDING_3"/>
    <property type="match status" value="1"/>
</dbReference>
<evidence type="ECO:0000256" key="10">
    <source>
        <dbReference type="SAM" id="Phobius"/>
    </source>
</evidence>
<dbReference type="SMART" id="SM00100">
    <property type="entry name" value="cNMP"/>
    <property type="match status" value="1"/>
</dbReference>
<dbReference type="InterPro" id="IPR005821">
    <property type="entry name" value="Ion_trans_dom"/>
</dbReference>
<organism evidence="12 13">
    <name type="scientific">Drosophila hydei</name>
    <name type="common">Fruit fly</name>
    <dbReference type="NCBI Taxonomy" id="7224"/>
    <lineage>
        <taxon>Eukaryota</taxon>
        <taxon>Metazoa</taxon>
        <taxon>Ecdysozoa</taxon>
        <taxon>Arthropoda</taxon>
        <taxon>Hexapoda</taxon>
        <taxon>Insecta</taxon>
        <taxon>Pterygota</taxon>
        <taxon>Neoptera</taxon>
        <taxon>Endopterygota</taxon>
        <taxon>Diptera</taxon>
        <taxon>Brachycera</taxon>
        <taxon>Muscomorpha</taxon>
        <taxon>Ephydroidea</taxon>
        <taxon>Drosophilidae</taxon>
        <taxon>Drosophila</taxon>
    </lineage>
</organism>
<dbReference type="InterPro" id="IPR014710">
    <property type="entry name" value="RmlC-like_jellyroll"/>
</dbReference>
<feature type="compositionally biased region" description="Basic residues" evidence="9">
    <location>
        <begin position="734"/>
        <end position="747"/>
    </location>
</feature>
<dbReference type="Gene3D" id="1.10.287.630">
    <property type="entry name" value="Helix hairpin bin"/>
    <property type="match status" value="1"/>
</dbReference>
<feature type="compositionally biased region" description="Basic and acidic residues" evidence="9">
    <location>
        <begin position="1133"/>
        <end position="1146"/>
    </location>
</feature>
<evidence type="ECO:0000313" key="13">
    <source>
        <dbReference type="RefSeq" id="XP_030079983.1"/>
    </source>
</evidence>
<keyword evidence="4 10" id="KW-1133">Transmembrane helix</keyword>
<dbReference type="FunFam" id="1.10.287.630:FF:000004">
    <property type="entry name" value="Cyclic nucleotide-gated olfactory channel"/>
    <property type="match status" value="1"/>
</dbReference>
<keyword evidence="5" id="KW-0406">Ion transport</keyword>
<feature type="region of interest" description="Disordered" evidence="9">
    <location>
        <begin position="193"/>
        <end position="220"/>
    </location>
</feature>
<dbReference type="InterPro" id="IPR050866">
    <property type="entry name" value="CNG_cation_channel"/>
</dbReference>
<evidence type="ECO:0000256" key="3">
    <source>
        <dbReference type="ARBA" id="ARBA00022692"/>
    </source>
</evidence>
<feature type="region of interest" description="Disordered" evidence="9">
    <location>
        <begin position="1081"/>
        <end position="1152"/>
    </location>
</feature>
<dbReference type="OMA" id="GMMVSDV"/>
<protein>
    <submittedName>
        <fullName evidence="13">Uncharacterized protein LOC111604023</fullName>
    </submittedName>
</protein>
<dbReference type="GeneID" id="111604023"/>
<feature type="region of interest" description="Disordered" evidence="9">
    <location>
        <begin position="772"/>
        <end position="839"/>
    </location>
</feature>
<dbReference type="PANTHER" id="PTHR45638:SF7">
    <property type="entry name" value="CYCLIC NUCLEOTIDE-GATED ION CHANNEL-LIKE, ISOFORM E"/>
    <property type="match status" value="1"/>
</dbReference>
<evidence type="ECO:0000256" key="6">
    <source>
        <dbReference type="ARBA" id="ARBA00023136"/>
    </source>
</evidence>
<feature type="transmembrane region" description="Helical" evidence="10">
    <location>
        <begin position="479"/>
        <end position="500"/>
    </location>
</feature>
<dbReference type="GO" id="GO:0005221">
    <property type="term" value="F:intracellularly cyclic nucleotide-activated monoatomic cation channel activity"/>
    <property type="evidence" value="ECO:0007669"/>
    <property type="project" value="InterPro"/>
</dbReference>
<dbReference type="PROSITE" id="PS00888">
    <property type="entry name" value="CNMP_BINDING_1"/>
    <property type="match status" value="1"/>
</dbReference>
<feature type="region of interest" description="Disordered" evidence="9">
    <location>
        <begin position="1242"/>
        <end position="1263"/>
    </location>
</feature>
<feature type="region of interest" description="Disordered" evidence="9">
    <location>
        <begin position="1291"/>
        <end position="1335"/>
    </location>
</feature>
<feature type="compositionally biased region" description="Low complexity" evidence="9">
    <location>
        <begin position="1771"/>
        <end position="1783"/>
    </location>
</feature>
<feature type="compositionally biased region" description="Polar residues" evidence="9">
    <location>
        <begin position="749"/>
        <end position="758"/>
    </location>
</feature>
<feature type="region of interest" description="Disordered" evidence="9">
    <location>
        <begin position="1604"/>
        <end position="1641"/>
    </location>
</feature>
<evidence type="ECO:0000256" key="7">
    <source>
        <dbReference type="ARBA" id="ARBA00023286"/>
    </source>
</evidence>
<keyword evidence="12" id="KW-1185">Reference proteome</keyword>
<feature type="transmembrane region" description="Helical" evidence="10">
    <location>
        <begin position="245"/>
        <end position="266"/>
    </location>
</feature>
<keyword evidence="7" id="KW-1071">Ligand-gated ion channel</keyword>
<dbReference type="Gene3D" id="2.60.120.10">
    <property type="entry name" value="Jelly Rolls"/>
    <property type="match status" value="1"/>
</dbReference>
<keyword evidence="2" id="KW-0813">Transport</keyword>
<dbReference type="InterPro" id="IPR018490">
    <property type="entry name" value="cNMP-bd_dom_sf"/>
</dbReference>
<feature type="compositionally biased region" description="Acidic residues" evidence="9">
    <location>
        <begin position="1785"/>
        <end position="1800"/>
    </location>
</feature>
<reference evidence="13" key="1">
    <citation type="submission" date="2025-08" db="UniProtKB">
        <authorList>
            <consortium name="RefSeq"/>
        </authorList>
    </citation>
    <scope>IDENTIFICATION</scope>
    <source>
        <strain evidence="13">15085-1641.00</strain>
        <tissue evidence="13">Whole body</tissue>
    </source>
</reference>
<dbReference type="OrthoDB" id="421226at2759"/>
<feature type="region of interest" description="Disordered" evidence="9">
    <location>
        <begin position="77"/>
        <end position="165"/>
    </location>
</feature>
<keyword evidence="8" id="KW-0407">Ion channel</keyword>
<evidence type="ECO:0000256" key="9">
    <source>
        <dbReference type="SAM" id="MobiDB-lite"/>
    </source>
</evidence>
<name>A0A6J2SQH8_DROHY</name>
<feature type="domain" description="Cyclic nucleotide-binding" evidence="11">
    <location>
        <begin position="588"/>
        <end position="684"/>
    </location>
</feature>
<evidence type="ECO:0000256" key="4">
    <source>
        <dbReference type="ARBA" id="ARBA00022989"/>
    </source>
</evidence>
<dbReference type="Pfam" id="PF00027">
    <property type="entry name" value="cNMP_binding"/>
    <property type="match status" value="1"/>
</dbReference>
<dbReference type="GO" id="GO:0016020">
    <property type="term" value="C:membrane"/>
    <property type="evidence" value="ECO:0007669"/>
    <property type="project" value="UniProtKB-SubCell"/>
</dbReference>
<dbReference type="GO" id="GO:0044877">
    <property type="term" value="F:protein-containing complex binding"/>
    <property type="evidence" value="ECO:0007669"/>
    <property type="project" value="TreeGrafter"/>
</dbReference>
<evidence type="ECO:0000259" key="11">
    <source>
        <dbReference type="PROSITE" id="PS50042"/>
    </source>
</evidence>
<feature type="compositionally biased region" description="Basic residues" evidence="9">
    <location>
        <begin position="1090"/>
        <end position="1112"/>
    </location>
</feature>
<dbReference type="Gene3D" id="1.10.287.70">
    <property type="match status" value="1"/>
</dbReference>
<keyword evidence="3 10" id="KW-0812">Transmembrane</keyword>
<feature type="region of interest" description="Disordered" evidence="9">
    <location>
        <begin position="1656"/>
        <end position="1680"/>
    </location>
</feature>
<dbReference type="CTD" id="32468"/>
<dbReference type="FunFam" id="2.60.120.10:FF:000058">
    <property type="entry name" value="Uncharacterized protein, isoform D"/>
    <property type="match status" value="1"/>
</dbReference>
<sequence length="1934" mass="209658">MKLSVSAYRAHASAHKKILSSGYHSQLNYGSTGAAAASSSSSSAAAAATATGLYTMETHEHGGKFAKDMARFDCNSDTDVISPTGTSSSGGGGGGGSSNAPAEGTHHKRHHKSSGGASAAAAAKLANDDDNNSAAHSSDSKSPSQRKSRIGDGASDPDSDWTRSNQRWMKLRTTVQISSAIQKKPPLKREDSFLKRFSTRQIPETQETVEDTGSESASGDVDKTVKRRRRYLQKRRSVVNPDENFYFYWLMMLTICVLYNLWTLIVRQSFPELQQSVPTFWLICDSMTDVVFILDIIVQLRTGYLEQGLMVYDDRKLACHYVHSREFIFDMIALIPLDLLQLKMGTHPLLRFTRFFKVYRSVRFYYIVESRTVWPNLWRVVNLIHILLILAHWFGCFYFLLSEAEGFQGDWVYPYRPGDYATLTRKYLGSLYWSTLTLTTIGDLPTPETNAEPNFSVDGPRSIPRRGIKSRLLQFGSSYGYIFTIVSYLIGVFIFATIVGQVGNVITNRNANRLEFERLLDGAKTYMRHHKVPGGMKRRVLRWYDYSWSRGRIQGGGDINTALGLLPDKLKTELALHVNLSVLKKVTIFQECQPEFLHDLVLKMKAYIFTPGDSICRKGEVAREMFIIADGILEVLSETGKVLTTMKAGDFFGEIGILNLDGLNKRTADVRSVGYSELFSLSREDVLAAMKDYPDAQEILQTLGRKRLMEVRCVNKKYAKAKSDKEDAAFAAAHPHHPHAHAHHHQVHQSDSSENSASKKIVDKLKHDVKGFRNVLKKSRTSRKSDESLEMQPLHNTSPRGSKIMLKRMSRVRSDDKDADSAEAKDELHDKTPSPIGAGLPLLQRLRLLKEKQESIQEEPEREFNEGFPLIQRLQQLKIKNEPQSNASNETQVVMVNTPPNISSKVDFATATGGSGVGGAAGGAAGASQSLTVAQIKPIMKVSFKQKIQQLQGIVPAIPSGSSTASTTGTTSTTGAIAKKEPPKSLAVVAKHGGTALPIEPTIGAGAVGQTLAAITTQSKKLVKPFTPQPSDTDTDGTPIKPWSKLKLATLMSSSYTSLNNCSPDDLATPLKNYSLSNIPQQMESTTSARPRHHSARSSRHSHGHGHGHGRGHGSTSSTCSSSTRSTLSTTRDCLRLQKPEQKLPEGETTTGGRKLYQSVFDLSPEYCGLPFVKRLKILNERQKLAELEKALQTRSFSLDCSKSSSGNNNEVPITESLYRCYSDTSGIYSQFLSTYESATTTSSSTSTSISTNTSTSDGNSKQLLKQLDYMPLSPESNETVERRKLKSILKKMQQSGAADDNGGGGGGAAAADGDAQDEANAKTKTKAKAKAKTSALSRGLLMEPTLEGYVARHSKLLKSVTFHSTLSSPPPSATEEGHLAALGGGGATAAAVCLSSNSSKSNNTQFASAGTSTSFGFGSNGNESVATSRSAGLVLPDQAAWSPTLALVTPTNSPQECFAAFEPQLVGGNGVIAGVGNGSTSIASATASASASATATASYVVECSSNTEFHAQSTTSTDLNLNLQLRQNTTNATSQAGQLPKLEGFPEAQDYFNQILSGINHVIKTHMNEMHSKFESQFSNMAGEVRRRDAIIAQLQLKLRSIEQKPTMPSTTRRIKREKLPQLSVDDDEPAEQDNSSSGSSAELLFMRGDSLDTVFTSSPPIQGRRSISPGPSRHHAASANALNCPSSYYSGPGTLATRHAQSHPSFYTPHSSHGGGVLPGYRDWHEQGMGMGSSMTADSSSSSNAAMMIADVTGNLTRLSDSVILDIGESSSSSSSSSKVNVDVDDDDDEDDDEAEDELSGAALVAATGSSNNDWEVQMLAAEMERQERKRGHSLSDNLGELRHCSTFLRRRRKFSDTETECSETDADERLAGGVGGSASASGPAPTAADVDATASGSNRPRASSLDQFNLRYGIGRGIFKAMSIDRDKDKL</sequence>
<dbReference type="FunFam" id="1.10.287.70:FF:000126">
    <property type="entry name" value="Uncharacterized protein, isoform C"/>
    <property type="match status" value="1"/>
</dbReference>
<feature type="region of interest" description="Disordered" evidence="9">
    <location>
        <begin position="1858"/>
        <end position="1906"/>
    </location>
</feature>
<dbReference type="RefSeq" id="XP_030079983.1">
    <property type="nucleotide sequence ID" value="XM_030224123.1"/>
</dbReference>
<dbReference type="SUPFAM" id="SSF51206">
    <property type="entry name" value="cAMP-binding domain-like"/>
    <property type="match status" value="1"/>
</dbReference>
<feature type="transmembrane region" description="Helical" evidence="10">
    <location>
        <begin position="380"/>
        <end position="401"/>
    </location>
</feature>
<keyword evidence="6 10" id="KW-0472">Membrane</keyword>
<feature type="compositionally biased region" description="Basic and acidic residues" evidence="9">
    <location>
        <begin position="812"/>
        <end position="832"/>
    </location>
</feature>
<dbReference type="CDD" id="cd00038">
    <property type="entry name" value="CAP_ED"/>
    <property type="match status" value="1"/>
</dbReference>
<comment type="subcellular location">
    <subcellularLocation>
        <location evidence="1">Membrane</location>
        <topology evidence="1">Multi-pass membrane protein</topology>
    </subcellularLocation>
</comment>
<dbReference type="PROSITE" id="PS00889">
    <property type="entry name" value="CNMP_BINDING_2"/>
    <property type="match status" value="1"/>
</dbReference>
<feature type="compositionally biased region" description="Gly residues" evidence="9">
    <location>
        <begin position="88"/>
        <end position="97"/>
    </location>
</feature>
<dbReference type="InterPro" id="IPR000595">
    <property type="entry name" value="cNMP-bd_dom"/>
</dbReference>
<dbReference type="Proteomes" id="UP000504633">
    <property type="component" value="Unplaced"/>
</dbReference>
<evidence type="ECO:0000256" key="8">
    <source>
        <dbReference type="ARBA" id="ARBA00023303"/>
    </source>
</evidence>
<gene>
    <name evidence="13" type="primary">LOC111604023</name>
</gene>
<dbReference type="PANTHER" id="PTHR45638">
    <property type="entry name" value="CYCLIC NUCLEOTIDE-GATED CATION CHANNEL SUBUNIT A"/>
    <property type="match status" value="1"/>
</dbReference>
<evidence type="ECO:0000313" key="12">
    <source>
        <dbReference type="Proteomes" id="UP000504633"/>
    </source>
</evidence>
<feature type="compositionally biased region" description="Low complexity" evidence="9">
    <location>
        <begin position="1880"/>
        <end position="1897"/>
    </location>
</feature>